<evidence type="ECO:0000256" key="7">
    <source>
        <dbReference type="ARBA" id="ARBA00023180"/>
    </source>
</evidence>
<dbReference type="GO" id="GO:0005886">
    <property type="term" value="C:plasma membrane"/>
    <property type="evidence" value="ECO:0007669"/>
    <property type="project" value="UniProtKB-SubCell"/>
</dbReference>
<dbReference type="Pfam" id="PF13206">
    <property type="entry name" value="VSG_B"/>
    <property type="match status" value="1"/>
</dbReference>
<name>A0A1J0R702_9TRYP</name>
<keyword evidence="7" id="KW-0325">Glycoprotein</keyword>
<comment type="function">
    <text evidence="1">VSG forms a coat on the surface of the parasite. The trypanosome evades the immune response of the host by expressing a series of antigenically distinct VSGs from an estimated 1000 VSG genes.</text>
</comment>
<dbReference type="AlphaFoldDB" id="A0A1J0R702"/>
<evidence type="ECO:0000256" key="4">
    <source>
        <dbReference type="ARBA" id="ARBA00022622"/>
    </source>
</evidence>
<keyword evidence="5 9" id="KW-0732">Signal</keyword>
<feature type="domain" description="Trypanosome variant surface glycoprotein B-type N-terminal" evidence="10">
    <location>
        <begin position="14"/>
        <end position="350"/>
    </location>
</feature>
<organism evidence="11">
    <name type="scientific">Trypanosoma brucei</name>
    <dbReference type="NCBI Taxonomy" id="5691"/>
    <lineage>
        <taxon>Eukaryota</taxon>
        <taxon>Discoba</taxon>
        <taxon>Euglenozoa</taxon>
        <taxon>Kinetoplastea</taxon>
        <taxon>Metakinetoplastina</taxon>
        <taxon>Trypanosomatida</taxon>
        <taxon>Trypanosomatidae</taxon>
        <taxon>Trypanosoma</taxon>
    </lineage>
</organism>
<reference evidence="11" key="1">
    <citation type="submission" date="2016-08" db="EMBL/GenBank/DDBJ databases">
        <title>VSG repertoire of Trypanosoma brucei EATRO 1125.</title>
        <authorList>
            <person name="Cross G.A."/>
        </authorList>
    </citation>
    <scope>NUCLEOTIDE SEQUENCE</scope>
    <source>
        <strain evidence="11">EATRO 1125</strain>
    </source>
</reference>
<evidence type="ECO:0000256" key="5">
    <source>
        <dbReference type="ARBA" id="ARBA00022729"/>
    </source>
</evidence>
<feature type="chain" id="PRO_5012543087" evidence="9">
    <location>
        <begin position="21"/>
        <end position="351"/>
    </location>
</feature>
<evidence type="ECO:0000256" key="1">
    <source>
        <dbReference type="ARBA" id="ARBA00002523"/>
    </source>
</evidence>
<accession>A0A1J0R702</accession>
<evidence type="ECO:0000256" key="3">
    <source>
        <dbReference type="ARBA" id="ARBA00022475"/>
    </source>
</evidence>
<evidence type="ECO:0000256" key="2">
    <source>
        <dbReference type="ARBA" id="ARBA00004609"/>
    </source>
</evidence>
<evidence type="ECO:0000256" key="6">
    <source>
        <dbReference type="ARBA" id="ARBA00023136"/>
    </source>
</evidence>
<dbReference type="InterPro" id="IPR025932">
    <property type="entry name" value="Trypano_VSG_B_N_dom"/>
</dbReference>
<evidence type="ECO:0000313" key="11">
    <source>
        <dbReference type="EMBL" id="APD73641.1"/>
    </source>
</evidence>
<evidence type="ECO:0000256" key="8">
    <source>
        <dbReference type="ARBA" id="ARBA00023288"/>
    </source>
</evidence>
<dbReference type="GO" id="GO:0098552">
    <property type="term" value="C:side of membrane"/>
    <property type="evidence" value="ECO:0007669"/>
    <property type="project" value="UniProtKB-KW"/>
</dbReference>
<sequence length="351" mass="37710">MKALTILAFLCLTHSRKVRANIAASENAAEYHALCEIIRLATGGTSATDETIDLNAVHAKIQKINMTISPESWRKMFFLGPEDDKWANSPVDAKPPQQGWQNEWKVWLPAAQAAKKPEEDSELKDNHVLKLNEQQKLYARTHVRLQAAIAYKVLNDAPQLTQEEAELTAAKLTTDLRKIAYGVDKADETAVTAEEAFGHANSANREVHCSSGSGESKPQTAIAALSCVCGKHESSDEEKVCGSHIAHTATWTTSSSKQDGRDLRGIAQACGTGAAHVVSAAELAAAATNIRRLVKVVGDDGYLGAKVSRTDCSGDNTTAICVKLSSYKTARAAADSAISWLGELDKLVSTL</sequence>
<dbReference type="VEuPathDB" id="TriTrypDB:Tb10.v4.0089"/>
<comment type="subcellular location">
    <subcellularLocation>
        <location evidence="2">Cell membrane</location>
        <topology evidence="2">Lipid-anchor</topology>
        <topology evidence="2">GPI-anchor</topology>
    </subcellularLocation>
</comment>
<evidence type="ECO:0000259" key="10">
    <source>
        <dbReference type="Pfam" id="PF13206"/>
    </source>
</evidence>
<evidence type="ECO:0000256" key="9">
    <source>
        <dbReference type="SAM" id="SignalP"/>
    </source>
</evidence>
<keyword evidence="3" id="KW-1003">Cell membrane</keyword>
<keyword evidence="6" id="KW-0472">Membrane</keyword>
<dbReference type="VEuPathDB" id="TriTrypDB:Tb427_000710100"/>
<keyword evidence="8" id="KW-0449">Lipoprotein</keyword>
<protein>
    <submittedName>
        <fullName evidence="11">Variant surface glycoprotein 1125.1434</fullName>
    </submittedName>
</protein>
<feature type="signal peptide" evidence="9">
    <location>
        <begin position="1"/>
        <end position="20"/>
    </location>
</feature>
<dbReference type="EMBL" id="KX699685">
    <property type="protein sequence ID" value="APD73641.1"/>
    <property type="molecule type" value="Genomic_DNA"/>
</dbReference>
<keyword evidence="4" id="KW-0336">GPI-anchor</keyword>
<proteinExistence type="predicted"/>